<comment type="similarity">
    <text evidence="1">Belongs to the short-chain dehydrogenases/reductases (SDR) family.</text>
</comment>
<dbReference type="EMBL" id="BKAV01000001">
    <property type="protein sequence ID" value="GEP98967.1"/>
    <property type="molecule type" value="Genomic_DNA"/>
</dbReference>
<dbReference type="SUPFAM" id="SSF51735">
    <property type="entry name" value="NAD(P)-binding Rossmann-fold domains"/>
    <property type="match status" value="1"/>
</dbReference>
<protein>
    <submittedName>
        <fullName evidence="3">SDR family oxidoreductase</fullName>
    </submittedName>
    <submittedName>
        <fullName evidence="4">Short chain dehydrogenase</fullName>
        <ecNumber evidence="4">1.-.-.-</ecNumber>
    </submittedName>
</protein>
<dbReference type="PANTHER" id="PTHR44196">
    <property type="entry name" value="DEHYDROGENASE/REDUCTASE SDR FAMILY MEMBER 7B"/>
    <property type="match status" value="1"/>
</dbReference>
<dbReference type="GO" id="GO:0016020">
    <property type="term" value="C:membrane"/>
    <property type="evidence" value="ECO:0007669"/>
    <property type="project" value="TreeGrafter"/>
</dbReference>
<dbReference type="Proteomes" id="UP000321598">
    <property type="component" value="Unassembled WGS sequence"/>
</dbReference>
<dbReference type="Proteomes" id="UP000254956">
    <property type="component" value="Unassembled WGS sequence"/>
</dbReference>
<gene>
    <name evidence="4" type="ORF">NCTC12413_01426</name>
    <name evidence="3" type="ORF">SAR03_00050</name>
</gene>
<dbReference type="GeneID" id="97287701"/>
<evidence type="ECO:0000256" key="2">
    <source>
        <dbReference type="ARBA" id="ARBA00023002"/>
    </source>
</evidence>
<evidence type="ECO:0000313" key="3">
    <source>
        <dbReference type="EMBL" id="GEP98967.1"/>
    </source>
</evidence>
<dbReference type="GO" id="GO:0016491">
    <property type="term" value="F:oxidoreductase activity"/>
    <property type="evidence" value="ECO:0007669"/>
    <property type="project" value="UniProtKB-KW"/>
</dbReference>
<dbReference type="STRING" id="1212545.SARL_12761"/>
<dbReference type="PANTHER" id="PTHR44196:SF1">
    <property type="entry name" value="DEHYDROGENASE_REDUCTASE SDR FAMILY MEMBER 7B"/>
    <property type="match status" value="1"/>
</dbReference>
<reference evidence="3 6" key="2">
    <citation type="submission" date="2019-07" db="EMBL/GenBank/DDBJ databases">
        <title>Whole genome shotgun sequence of Staphylococcus arlettae NBRC 109765.</title>
        <authorList>
            <person name="Hosoyama A."/>
            <person name="Uohara A."/>
            <person name="Ohji S."/>
            <person name="Ichikawa N."/>
        </authorList>
    </citation>
    <scope>NUCLEOTIDE SEQUENCE [LARGE SCALE GENOMIC DNA]</scope>
    <source>
        <strain evidence="3 6">NBRC 109765</strain>
    </source>
</reference>
<dbReference type="OrthoDB" id="9793345at2"/>
<dbReference type="Gene3D" id="3.40.50.720">
    <property type="entry name" value="NAD(P)-binding Rossmann-like Domain"/>
    <property type="match status" value="1"/>
</dbReference>
<dbReference type="AlphaFoldDB" id="A0A380CET2"/>
<evidence type="ECO:0000313" key="5">
    <source>
        <dbReference type="Proteomes" id="UP000254956"/>
    </source>
</evidence>
<dbReference type="InterPro" id="IPR036291">
    <property type="entry name" value="NAD(P)-bd_dom_sf"/>
</dbReference>
<dbReference type="Pfam" id="PF00106">
    <property type="entry name" value="adh_short"/>
    <property type="match status" value="1"/>
</dbReference>
<name>A0A380CET2_9STAP</name>
<evidence type="ECO:0000313" key="6">
    <source>
        <dbReference type="Proteomes" id="UP000321598"/>
    </source>
</evidence>
<evidence type="ECO:0000313" key="4">
    <source>
        <dbReference type="EMBL" id="SUJ19472.1"/>
    </source>
</evidence>
<dbReference type="EMBL" id="UGZE01000001">
    <property type="protein sequence ID" value="SUJ19472.1"/>
    <property type="molecule type" value="Genomic_DNA"/>
</dbReference>
<evidence type="ECO:0000256" key="1">
    <source>
        <dbReference type="ARBA" id="ARBA00006484"/>
    </source>
</evidence>
<keyword evidence="2 4" id="KW-0560">Oxidoreductase</keyword>
<keyword evidence="6" id="KW-1185">Reference proteome</keyword>
<reference evidence="4 5" key="1">
    <citation type="submission" date="2018-06" db="EMBL/GenBank/DDBJ databases">
        <authorList>
            <consortium name="Pathogen Informatics"/>
            <person name="Doyle S."/>
        </authorList>
    </citation>
    <scope>NUCLEOTIDE SEQUENCE [LARGE SCALE GENOMIC DNA]</scope>
    <source>
        <strain evidence="4 5">NCTC12413</strain>
    </source>
</reference>
<accession>A0A380CET2</accession>
<proteinExistence type="inferred from homology"/>
<dbReference type="InterPro" id="IPR002347">
    <property type="entry name" value="SDR_fam"/>
</dbReference>
<dbReference type="RefSeq" id="WP_021458756.1">
    <property type="nucleotide sequence ID" value="NZ_BKAV01000001.1"/>
</dbReference>
<dbReference type="EC" id="1.-.-.-" evidence="4"/>
<sequence>MSSQHFVLTGATSGVGLSLLKLLLQQKVRVTVLVRSPQKLTALKNKDEDNLLQIIECDLLNMDDINGLQQYFQNTTITGLIYSAGMGYFKSISDHSAQEITDTYNLNVVHFNLLFKVLQPYLATKATIVGIGSQASHITQAYAAHYGASKAAFNQLLNALRLEHPNYHVMVVNTGPIDTAFHQKADPSLTYAQKYQSIMLDADTLAKDIINGIIWKKTEINKPYWMNVLLKFYNLAPRTFERLLPKLFKNKQ</sequence>
<organism evidence="4 5">
    <name type="scientific">Staphylococcus arlettae</name>
    <dbReference type="NCBI Taxonomy" id="29378"/>
    <lineage>
        <taxon>Bacteria</taxon>
        <taxon>Bacillati</taxon>
        <taxon>Bacillota</taxon>
        <taxon>Bacilli</taxon>
        <taxon>Bacillales</taxon>
        <taxon>Staphylococcaceae</taxon>
        <taxon>Staphylococcus</taxon>
    </lineage>
</organism>